<evidence type="ECO:0000256" key="8">
    <source>
        <dbReference type="ARBA" id="ARBA00022967"/>
    </source>
</evidence>
<dbReference type="InterPro" id="IPR047821">
    <property type="entry name" value="P5B-type_ATPase"/>
</dbReference>
<feature type="transmembrane region" description="Helical" evidence="11">
    <location>
        <begin position="399"/>
        <end position="423"/>
    </location>
</feature>
<comment type="similarity">
    <text evidence="2 11">Belongs to the cation transport ATPase (P-type) (TC 3.A.3) family. Type V subfamily.</text>
</comment>
<dbReference type="InterPro" id="IPR006544">
    <property type="entry name" value="P-type_TPase_V"/>
</dbReference>
<evidence type="ECO:0000256" key="2">
    <source>
        <dbReference type="ARBA" id="ARBA00006000"/>
    </source>
</evidence>
<reference evidence="14" key="1">
    <citation type="submission" date="2025-08" db="UniProtKB">
        <authorList>
            <consortium name="RefSeq"/>
        </authorList>
    </citation>
    <scope>IDENTIFICATION</scope>
    <source>
        <tissue evidence="14">Blood</tissue>
    </source>
</reference>
<evidence type="ECO:0000256" key="7">
    <source>
        <dbReference type="ARBA" id="ARBA00022842"/>
    </source>
</evidence>
<evidence type="ECO:0000256" key="4">
    <source>
        <dbReference type="ARBA" id="ARBA00022723"/>
    </source>
</evidence>
<dbReference type="InterPro" id="IPR036412">
    <property type="entry name" value="HAD-like_sf"/>
</dbReference>
<evidence type="ECO:0000313" key="14">
    <source>
        <dbReference type="RefSeq" id="XP_053077875.1"/>
    </source>
</evidence>
<dbReference type="InterPro" id="IPR001757">
    <property type="entry name" value="P_typ_ATPase"/>
</dbReference>
<keyword evidence="4 11" id="KW-0479">Metal-binding</keyword>
<dbReference type="GeneID" id="106984436"/>
<dbReference type="SMART" id="SM00831">
    <property type="entry name" value="Cation_ATPase_N"/>
    <property type="match status" value="1"/>
</dbReference>
<keyword evidence="6 11" id="KW-0067">ATP-binding</keyword>
<dbReference type="SFLD" id="SFLDF00027">
    <property type="entry name" value="p-type_atpase"/>
    <property type="match status" value="1"/>
</dbReference>
<dbReference type="InterPro" id="IPR004014">
    <property type="entry name" value="ATPase_P-typ_cation-transptr_N"/>
</dbReference>
<dbReference type="InterPro" id="IPR047819">
    <property type="entry name" value="P5A-ATPase_N"/>
</dbReference>
<dbReference type="Proteomes" id="UP001652583">
    <property type="component" value="Chromosome C2"/>
</dbReference>
<feature type="transmembrane region" description="Helical" evidence="11">
    <location>
        <begin position="984"/>
        <end position="1008"/>
    </location>
</feature>
<feature type="transmembrane region" description="Helical" evidence="11">
    <location>
        <begin position="1694"/>
        <end position="1715"/>
    </location>
</feature>
<keyword evidence="7 11" id="KW-0460">Magnesium</keyword>
<feature type="transmembrane region" description="Helical" evidence="11">
    <location>
        <begin position="1020"/>
        <end position="1043"/>
    </location>
</feature>
<keyword evidence="8 11" id="KW-1278">Translocase</keyword>
<comment type="subcellular location">
    <subcellularLocation>
        <location evidence="1 11">Membrane</location>
        <topology evidence="1 11">Multi-pass membrane protein</topology>
    </subcellularLocation>
</comment>
<feature type="transmembrane region" description="Helical" evidence="11">
    <location>
        <begin position="1556"/>
        <end position="1578"/>
    </location>
</feature>
<dbReference type="InterPro" id="IPR059000">
    <property type="entry name" value="ATPase_P-type_domA"/>
</dbReference>
<dbReference type="SUPFAM" id="SSF81660">
    <property type="entry name" value="Metal cation-transporting ATPase, ATP-binding domain N"/>
    <property type="match status" value="2"/>
</dbReference>
<dbReference type="Pfam" id="PF00122">
    <property type="entry name" value="E1-E2_ATPase"/>
    <property type="match status" value="2"/>
</dbReference>
<dbReference type="EC" id="7.2.2.-" evidence="11"/>
<keyword evidence="3 11" id="KW-0812">Transmembrane</keyword>
<evidence type="ECO:0000256" key="9">
    <source>
        <dbReference type="ARBA" id="ARBA00022989"/>
    </source>
</evidence>
<evidence type="ECO:0000313" key="13">
    <source>
        <dbReference type="Proteomes" id="UP001652583"/>
    </source>
</evidence>
<feature type="transmembrane region" description="Helical" evidence="11">
    <location>
        <begin position="435"/>
        <end position="458"/>
    </location>
</feature>
<dbReference type="InterPro" id="IPR008250">
    <property type="entry name" value="ATPase_P-typ_transduc_dom_A_sf"/>
</dbReference>
<evidence type="ECO:0000256" key="1">
    <source>
        <dbReference type="ARBA" id="ARBA00004141"/>
    </source>
</evidence>
<evidence type="ECO:0000256" key="10">
    <source>
        <dbReference type="ARBA" id="ARBA00023136"/>
    </source>
</evidence>
<dbReference type="Pfam" id="PF00690">
    <property type="entry name" value="Cation_ATPase_N"/>
    <property type="match status" value="1"/>
</dbReference>
<name>A0ABM3Q1S1_ACIJB</name>
<feature type="domain" description="Cation-transporting P-type ATPase N-terminal" evidence="12">
    <location>
        <begin position="155"/>
        <end position="223"/>
    </location>
</feature>
<dbReference type="PRINTS" id="PR00119">
    <property type="entry name" value="CATATPASE"/>
</dbReference>
<keyword evidence="5 11" id="KW-0547">Nucleotide-binding</keyword>
<evidence type="ECO:0000256" key="11">
    <source>
        <dbReference type="RuleBase" id="RU362082"/>
    </source>
</evidence>
<feature type="transmembrane region" description="Helical" evidence="11">
    <location>
        <begin position="1489"/>
        <end position="1508"/>
    </location>
</feature>
<dbReference type="RefSeq" id="XP_053077875.1">
    <property type="nucleotide sequence ID" value="XM_053221900.1"/>
</dbReference>
<dbReference type="Pfam" id="PF12409">
    <property type="entry name" value="P5-ATPase"/>
    <property type="match status" value="1"/>
</dbReference>
<dbReference type="Gene3D" id="1.20.1110.10">
    <property type="entry name" value="Calcium-transporting ATPase, transmembrane domain"/>
    <property type="match status" value="1"/>
</dbReference>
<dbReference type="PRINTS" id="PR00121">
    <property type="entry name" value="NAKATPASE"/>
</dbReference>
<keyword evidence="10 11" id="KW-0472">Membrane</keyword>
<dbReference type="InterPro" id="IPR023214">
    <property type="entry name" value="HAD_sf"/>
</dbReference>
<protein>
    <recommendedName>
        <fullName evidence="11">Cation-transporting ATPase</fullName>
        <ecNumber evidence="11">7.2.2.-</ecNumber>
    </recommendedName>
</protein>
<dbReference type="SUPFAM" id="SSF81653">
    <property type="entry name" value="Calcium ATPase, transduction domain A"/>
    <property type="match status" value="2"/>
</dbReference>
<accession>A0ABM3Q1S1</accession>
<dbReference type="Pfam" id="PF13246">
    <property type="entry name" value="Cation_ATPase"/>
    <property type="match status" value="2"/>
</dbReference>
<feature type="transmembrane region" description="Helical" evidence="11">
    <location>
        <begin position="226"/>
        <end position="245"/>
    </location>
</feature>
<keyword evidence="13" id="KW-1185">Reference proteome</keyword>
<evidence type="ECO:0000256" key="5">
    <source>
        <dbReference type="ARBA" id="ARBA00022741"/>
    </source>
</evidence>
<sequence length="1781" mass="198830">MGDHFEKGQHALLNEGEENEMELFGYRTQGCRKTLCLAGSIFSFGILPLVFYWRPAWHVWANCVPCSLQEADVVLLRTTDEFHTYSWKKVMWIYLSSLNSTFDVTPDHPLITDEEDIINRAIRKPDLKVRCIKVQKIRYVWNNLEGQFQKIGSLEDWLSSAKIHLKFGSGLTREEQEIRRLICGPNTIDVEITPIWKLLIKEVLNPFYIFQLFSVCLWFSEDYKEYAFAIIIMSIMSIALTVYDLREQSVKLHHLVESHNSITVSVCGRRAGVQELESRFLVPGDLLILTGNKVQMPCDAILIDGSCVVDEGMLTGESIPVTKTPLPKMESSMPWKTQSEADYKRHVLFCGTEVIQAKGACSGTVRAVVLQTGFNTAKGDLVRSILYPKPMNFKLYRDAIRFLLCLVGTATIGMIYTLCVYVLSGEPPEEVVKKALDVITIAVPPALPAALTTGIIYAQKRLKKRGIFCISPQRINVCGQLNLVCFDKTGTLTRDGLDLWGAVPCDRSGFQEVHSFVSGRSLPWGPLCAAMASCHSLILLDGTIQGDPLDLKMFEATTWEMAVSGDDFHIKGVPAHAMVVKPCKTASQVPVEGIAILHLFPFSSALQRMTVIVQEMGGDRLAFMKGAPERVASFCQPETVPTSFVSELQIYTTQGFRVIALAYKKLEMDHHTTAFTRDKVESDLIFLGLLILENRLKKKQNQFWKSSSCPDKDCNDHSFDWQRMNPYIASTYSPKTHNTYAFEELLSIIYILFLLSFNDQLAFNIKEEVSDHGREGSYHFALSGTILSELNTNLCSSKTTLSEQSMLGNFFLSKNTYFLLLVNSTASWMTFQQSVKLHHLVESHNSITVSVCGRRAGVQELESRFLVPGDLLILTGNKVQMPCDAILIDGSCVVDEGMLTGESIPVTKTPLPKMESSMPWKTQSEADYKRHVLFCGTEVIQAKGACSGTVRAVVLQTGFNTAKGDLVRSILYPKPMNFKLYRDAIRFLLCLVGTATIGMIYTLCVYVLSGEPPEEVVKKALDVITIAVPPALPAALTTGIIYAQKRLKKRGIFCISPQRINVCGQLNLVCFDKTGTLTRDGLDLWGAVPCDRSGFQEVHSFVSGRSLPWGPLCAAMASCHSLILLDGTIQGDPLDLKMFEATTWEMAVSGDDFHIKGVPAHAMVVKPCKTASQVPVEGIAILHLFPFSSALQRMTVIVQEMGGDRLAFMKGAPERVASFCQPETVPTSFVSELQIYTTQGFRVIALAYKKLEMDHHTTAFTRDKVESDLIFLGLLILENRLKEETKPVLEELISARIRTVMITGDNLQTAITVARKSGMVSESQQVILIEANEITGSSSASISWKLVEEKSIAYSNRDNYINIKEEVSDHGREGSYHFALSGKSFQVISQHFSSLLPKILINGTIFARMSPGQKSSLVEEFQKLDYFVGMCGDGANDCGALKMAHVGISLSEQEASVASPFTSKTPNIECVPHLIKEGRAALVTSFCMFKYMALYSMIQYVGVLLLYWETNSLSNYQFLFQDLAITTLIGVTMNLNGAYPKLVPFRPAGRLISPPLLLSVILNILLSLAMHIVGFILVQRQPWYSMEMHSACTVQNESISKLTISPTAPEKIGSNGAFTSFENTTIWFLGTINCIIVALIFSKGKPFRQPIYKNYIFVLVLVIQLGVCLFILFADIPELYRRLDLLCTPLLWRVYIIIMLSSNFIVSLVVEEAIIENRALWTTFKRCFGYQSKSQYRIWQRALADDPSWPPLNQTSYSDMPECGRGVSYSNPVFESNEEQL</sequence>
<dbReference type="NCBIfam" id="TIGR01494">
    <property type="entry name" value="ATPase_P-type"/>
    <property type="match status" value="2"/>
</dbReference>
<feature type="transmembrane region" description="Helical" evidence="11">
    <location>
        <begin position="1624"/>
        <end position="1642"/>
    </location>
</feature>
<evidence type="ECO:0000256" key="6">
    <source>
        <dbReference type="ARBA" id="ARBA00022840"/>
    </source>
</evidence>
<proteinExistence type="inferred from homology"/>
<gene>
    <name evidence="14" type="primary">ATP13A4</name>
</gene>
<dbReference type="InterPro" id="IPR023299">
    <property type="entry name" value="ATPase_P-typ_cyto_dom_N"/>
</dbReference>
<dbReference type="NCBIfam" id="TIGR01657">
    <property type="entry name" value="P-ATPase-V"/>
    <property type="match status" value="2"/>
</dbReference>
<dbReference type="PROSITE" id="PS00154">
    <property type="entry name" value="ATPASE_E1_E2"/>
    <property type="match status" value="2"/>
</dbReference>
<dbReference type="InterPro" id="IPR044492">
    <property type="entry name" value="P_typ_ATPase_HD_dom"/>
</dbReference>
<evidence type="ECO:0000259" key="12">
    <source>
        <dbReference type="SMART" id="SM00831"/>
    </source>
</evidence>
<dbReference type="InterPro" id="IPR018303">
    <property type="entry name" value="ATPase_P-typ_P_site"/>
</dbReference>
<dbReference type="Gene3D" id="3.40.1110.10">
    <property type="entry name" value="Calcium-transporting ATPase, cytoplasmic domain N"/>
    <property type="match status" value="2"/>
</dbReference>
<evidence type="ECO:0000256" key="3">
    <source>
        <dbReference type="ARBA" id="ARBA00022692"/>
    </source>
</evidence>
<dbReference type="SFLD" id="SFLDS00003">
    <property type="entry name" value="Haloacid_Dehalogenase"/>
    <property type="match status" value="1"/>
</dbReference>
<dbReference type="Gene3D" id="2.70.150.10">
    <property type="entry name" value="Calcium-transporting ATPase, cytoplasmic transduction domain A"/>
    <property type="match status" value="2"/>
</dbReference>
<dbReference type="SUPFAM" id="SSF81665">
    <property type="entry name" value="Calcium ATPase, transmembrane domain M"/>
    <property type="match status" value="2"/>
</dbReference>
<feature type="transmembrane region" description="Helical" evidence="11">
    <location>
        <begin position="1654"/>
        <end position="1674"/>
    </location>
</feature>
<dbReference type="InterPro" id="IPR023298">
    <property type="entry name" value="ATPase_P-typ_TM_dom_sf"/>
</dbReference>
<dbReference type="PANTHER" id="PTHR45630:SF1">
    <property type="entry name" value="CATION-TRANSPORTING ATPASE 13A4-RELATED"/>
    <property type="match status" value="1"/>
</dbReference>
<dbReference type="CDD" id="cd07542">
    <property type="entry name" value="P-type_ATPase_cation"/>
    <property type="match status" value="1"/>
</dbReference>
<dbReference type="SFLD" id="SFLDG00002">
    <property type="entry name" value="C1.7:_P-type_atpase_like"/>
    <property type="match status" value="1"/>
</dbReference>
<keyword evidence="9 11" id="KW-1133">Transmembrane helix</keyword>
<dbReference type="SUPFAM" id="SSF56784">
    <property type="entry name" value="HAD-like"/>
    <property type="match status" value="1"/>
</dbReference>
<feature type="transmembrane region" description="Helical" evidence="11">
    <location>
        <begin position="1514"/>
        <end position="1535"/>
    </location>
</feature>
<dbReference type="PANTHER" id="PTHR45630">
    <property type="entry name" value="CATION-TRANSPORTING ATPASE-RELATED"/>
    <property type="match status" value="1"/>
</dbReference>
<dbReference type="Gene3D" id="3.40.50.1000">
    <property type="entry name" value="HAD superfamily/HAD-like"/>
    <property type="match status" value="2"/>
</dbReference>
<organism evidence="13 14">
    <name type="scientific">Acinonyx jubatus</name>
    <name type="common">Cheetah</name>
    <dbReference type="NCBI Taxonomy" id="32536"/>
    <lineage>
        <taxon>Eukaryota</taxon>
        <taxon>Metazoa</taxon>
        <taxon>Chordata</taxon>
        <taxon>Craniata</taxon>
        <taxon>Vertebrata</taxon>
        <taxon>Euteleostomi</taxon>
        <taxon>Mammalia</taxon>
        <taxon>Eutheria</taxon>
        <taxon>Laurasiatheria</taxon>
        <taxon>Carnivora</taxon>
        <taxon>Feliformia</taxon>
        <taxon>Felidae</taxon>
        <taxon>Felinae</taxon>
        <taxon>Acinonyx</taxon>
    </lineage>
</organism>
<comment type="catalytic activity">
    <reaction evidence="11">
        <text>ATP + H2O = ADP + phosphate + H(+)</text>
        <dbReference type="Rhea" id="RHEA:13065"/>
        <dbReference type="ChEBI" id="CHEBI:15377"/>
        <dbReference type="ChEBI" id="CHEBI:15378"/>
        <dbReference type="ChEBI" id="CHEBI:30616"/>
        <dbReference type="ChEBI" id="CHEBI:43474"/>
        <dbReference type="ChEBI" id="CHEBI:456216"/>
    </reaction>
</comment>